<accession>A0A081P3A4</accession>
<dbReference type="RefSeq" id="WP_036683835.1">
    <property type="nucleotide sequence ID" value="NZ_JNVM01000012.1"/>
</dbReference>
<dbReference type="CDD" id="cd08865">
    <property type="entry name" value="SRPBCC_10"/>
    <property type="match status" value="1"/>
</dbReference>
<proteinExistence type="predicted"/>
<sequence>MVDVQTEIIINCPRDQVSAYAADPDKAPEWYVNIHSAEWQTPKPLAVGSKIAFKAQFLGKQLAYVYQIVEYKPGQLLVMRTADGPFPMETMYTWESVGGHATRMTLRNRGNPAGFSVLFAPFMSFMMRRANRKDLKNIKKRLENQP</sequence>
<dbReference type="InterPro" id="IPR019587">
    <property type="entry name" value="Polyketide_cyclase/dehydratase"/>
</dbReference>
<dbReference type="InterPro" id="IPR023393">
    <property type="entry name" value="START-like_dom_sf"/>
</dbReference>
<reference evidence="1 2" key="1">
    <citation type="submission" date="2014-06" db="EMBL/GenBank/DDBJ databases">
        <title>Draft genome sequence of Paenibacillus sp. MSt1.</title>
        <authorList>
            <person name="Aw Y.K."/>
            <person name="Ong K.S."/>
            <person name="Gan H.M."/>
            <person name="Lee S.M."/>
        </authorList>
    </citation>
    <scope>NUCLEOTIDE SEQUENCE [LARGE SCALE GENOMIC DNA]</scope>
    <source>
        <strain evidence="1 2">MSt1</strain>
    </source>
</reference>
<gene>
    <name evidence="1" type="ORF">ET33_05705</name>
</gene>
<dbReference type="SUPFAM" id="SSF55961">
    <property type="entry name" value="Bet v1-like"/>
    <property type="match status" value="1"/>
</dbReference>
<dbReference type="eggNOG" id="COG3832">
    <property type="taxonomic scope" value="Bacteria"/>
</dbReference>
<dbReference type="Pfam" id="PF10604">
    <property type="entry name" value="Polyketide_cyc2"/>
    <property type="match status" value="1"/>
</dbReference>
<name>A0A081P3A4_9BACL</name>
<organism evidence="1 2">
    <name type="scientific">Paenibacillus tyrfis</name>
    <dbReference type="NCBI Taxonomy" id="1501230"/>
    <lineage>
        <taxon>Bacteria</taxon>
        <taxon>Bacillati</taxon>
        <taxon>Bacillota</taxon>
        <taxon>Bacilli</taxon>
        <taxon>Bacillales</taxon>
        <taxon>Paenibacillaceae</taxon>
        <taxon>Paenibacillus</taxon>
    </lineage>
</organism>
<dbReference type="Gene3D" id="3.30.530.20">
    <property type="match status" value="1"/>
</dbReference>
<keyword evidence="2" id="KW-1185">Reference proteome</keyword>
<dbReference type="OrthoDB" id="2898773at2"/>
<evidence type="ECO:0000313" key="2">
    <source>
        <dbReference type="Proteomes" id="UP000028123"/>
    </source>
</evidence>
<dbReference type="Proteomes" id="UP000028123">
    <property type="component" value="Unassembled WGS sequence"/>
</dbReference>
<dbReference type="AlphaFoldDB" id="A0A081P3A4"/>
<dbReference type="EMBL" id="JNVM01000012">
    <property type="protein sequence ID" value="KEQ25177.1"/>
    <property type="molecule type" value="Genomic_DNA"/>
</dbReference>
<evidence type="ECO:0000313" key="1">
    <source>
        <dbReference type="EMBL" id="KEQ25177.1"/>
    </source>
</evidence>
<comment type="caution">
    <text evidence="1">The sequence shown here is derived from an EMBL/GenBank/DDBJ whole genome shotgun (WGS) entry which is preliminary data.</text>
</comment>
<protein>
    <submittedName>
        <fullName evidence="1">ATPase</fullName>
    </submittedName>
</protein>